<gene>
    <name evidence="2" type="ORF">OCTVUL_1B025918</name>
</gene>
<name>A0AA36F634_OCTVU</name>
<dbReference type="Proteomes" id="UP001162480">
    <property type="component" value="Chromosome 5"/>
</dbReference>
<reference evidence="2" key="1">
    <citation type="submission" date="2023-08" db="EMBL/GenBank/DDBJ databases">
        <authorList>
            <person name="Alioto T."/>
            <person name="Alioto T."/>
            <person name="Gomez Garrido J."/>
        </authorList>
    </citation>
    <scope>NUCLEOTIDE SEQUENCE</scope>
</reference>
<dbReference type="AlphaFoldDB" id="A0AA36F634"/>
<dbReference type="EMBL" id="OX597818">
    <property type="protein sequence ID" value="CAI9723653.1"/>
    <property type="molecule type" value="Genomic_DNA"/>
</dbReference>
<sequence length="101" mass="11628">MDFSNGFDSTRRYKILKIFQAYGIPELVLAVSKTYEKTRTHEDEEEEAKEEEEEEEKEEEDSGGGGGVQLLPLLRFHCCTRLGTLEKSSFALFVVKENQYV</sequence>
<organism evidence="2 3">
    <name type="scientific">Octopus vulgaris</name>
    <name type="common">Common octopus</name>
    <dbReference type="NCBI Taxonomy" id="6645"/>
    <lineage>
        <taxon>Eukaryota</taxon>
        <taxon>Metazoa</taxon>
        <taxon>Spiralia</taxon>
        <taxon>Lophotrochozoa</taxon>
        <taxon>Mollusca</taxon>
        <taxon>Cephalopoda</taxon>
        <taxon>Coleoidea</taxon>
        <taxon>Octopodiformes</taxon>
        <taxon>Octopoda</taxon>
        <taxon>Incirrata</taxon>
        <taxon>Octopodidae</taxon>
        <taxon>Octopus</taxon>
    </lineage>
</organism>
<accession>A0AA36F634</accession>
<proteinExistence type="predicted"/>
<feature type="region of interest" description="Disordered" evidence="1">
    <location>
        <begin position="36"/>
        <end position="68"/>
    </location>
</feature>
<evidence type="ECO:0000256" key="1">
    <source>
        <dbReference type="SAM" id="MobiDB-lite"/>
    </source>
</evidence>
<keyword evidence="3" id="KW-1185">Reference proteome</keyword>
<evidence type="ECO:0000313" key="3">
    <source>
        <dbReference type="Proteomes" id="UP001162480"/>
    </source>
</evidence>
<evidence type="ECO:0000313" key="2">
    <source>
        <dbReference type="EMBL" id="CAI9723653.1"/>
    </source>
</evidence>
<protein>
    <submittedName>
        <fullName evidence="2">Uncharacterized protein</fullName>
    </submittedName>
</protein>
<feature type="compositionally biased region" description="Acidic residues" evidence="1">
    <location>
        <begin position="43"/>
        <end position="62"/>
    </location>
</feature>